<protein>
    <submittedName>
        <fullName evidence="2">Uncharacterized protein</fullName>
    </submittedName>
</protein>
<dbReference type="InParanoid" id="B8BTR8"/>
<reference evidence="2 3" key="1">
    <citation type="journal article" date="2004" name="Science">
        <title>The genome of the diatom Thalassiosira pseudonana: ecology, evolution, and metabolism.</title>
        <authorList>
            <person name="Armbrust E.V."/>
            <person name="Berges J.A."/>
            <person name="Bowler C."/>
            <person name="Green B.R."/>
            <person name="Martinez D."/>
            <person name="Putnam N.H."/>
            <person name="Zhou S."/>
            <person name="Allen A.E."/>
            <person name="Apt K.E."/>
            <person name="Bechner M."/>
            <person name="Brzezinski M.A."/>
            <person name="Chaal B.K."/>
            <person name="Chiovitti A."/>
            <person name="Davis A.K."/>
            <person name="Demarest M.S."/>
            <person name="Detter J.C."/>
            <person name="Glavina T."/>
            <person name="Goodstein D."/>
            <person name="Hadi M.Z."/>
            <person name="Hellsten U."/>
            <person name="Hildebrand M."/>
            <person name="Jenkins B.D."/>
            <person name="Jurka J."/>
            <person name="Kapitonov V.V."/>
            <person name="Kroger N."/>
            <person name="Lau W.W."/>
            <person name="Lane T.W."/>
            <person name="Larimer F.W."/>
            <person name="Lippmeier J.C."/>
            <person name="Lucas S."/>
            <person name="Medina M."/>
            <person name="Montsant A."/>
            <person name="Obornik M."/>
            <person name="Parker M.S."/>
            <person name="Palenik B."/>
            <person name="Pazour G.J."/>
            <person name="Richardson P.M."/>
            <person name="Rynearson T.A."/>
            <person name="Saito M.A."/>
            <person name="Schwartz D.C."/>
            <person name="Thamatrakoln K."/>
            <person name="Valentin K."/>
            <person name="Vardi A."/>
            <person name="Wilkerson F.P."/>
            <person name="Rokhsar D.S."/>
        </authorList>
    </citation>
    <scope>NUCLEOTIDE SEQUENCE [LARGE SCALE GENOMIC DNA]</scope>
    <source>
        <strain evidence="2 3">CCMP1335</strain>
    </source>
</reference>
<feature type="region of interest" description="Disordered" evidence="1">
    <location>
        <begin position="332"/>
        <end position="355"/>
    </location>
</feature>
<accession>B8BTR8</accession>
<dbReference type="AlphaFoldDB" id="B8BTR8"/>
<feature type="region of interest" description="Disordered" evidence="1">
    <location>
        <begin position="576"/>
        <end position="652"/>
    </location>
</feature>
<feature type="compositionally biased region" description="Basic and acidic residues" evidence="1">
    <location>
        <begin position="332"/>
        <end position="342"/>
    </location>
</feature>
<feature type="region of interest" description="Disordered" evidence="1">
    <location>
        <begin position="1"/>
        <end position="32"/>
    </location>
</feature>
<feature type="compositionally biased region" description="Low complexity" evidence="1">
    <location>
        <begin position="1"/>
        <end position="14"/>
    </location>
</feature>
<dbReference type="PaxDb" id="35128-Thaps21178"/>
<dbReference type="Proteomes" id="UP000001449">
    <property type="component" value="Chromosome 2"/>
</dbReference>
<feature type="compositionally biased region" description="Polar residues" evidence="1">
    <location>
        <begin position="22"/>
        <end position="32"/>
    </location>
</feature>
<feature type="compositionally biased region" description="Basic and acidic residues" evidence="1">
    <location>
        <begin position="751"/>
        <end position="762"/>
    </location>
</feature>
<feature type="compositionally biased region" description="Basic residues" evidence="1">
    <location>
        <begin position="203"/>
        <end position="212"/>
    </location>
</feature>
<keyword evidence="3" id="KW-1185">Reference proteome</keyword>
<dbReference type="EMBL" id="CM000639">
    <property type="protein sequence ID" value="EED94646.1"/>
    <property type="molecule type" value="Genomic_DNA"/>
</dbReference>
<feature type="compositionally biased region" description="Polar residues" evidence="1">
    <location>
        <begin position="219"/>
        <end position="234"/>
    </location>
</feature>
<feature type="region of interest" description="Disordered" evidence="1">
    <location>
        <begin position="740"/>
        <end position="762"/>
    </location>
</feature>
<gene>
    <name evidence="2" type="ORF">THAPSDRAFT_21178</name>
</gene>
<proteinExistence type="predicted"/>
<feature type="compositionally biased region" description="Polar residues" evidence="1">
    <location>
        <begin position="154"/>
        <end position="183"/>
    </location>
</feature>
<feature type="compositionally biased region" description="Polar residues" evidence="1">
    <location>
        <begin position="596"/>
        <end position="612"/>
    </location>
</feature>
<sequence>MSSSFDLDDFLPSPTAAGANDIKSNNGNNFHHQQTMSDVYQQPSTPDMDTPKMSQRNARSLILDTPPLILNTIMNTTSSHLPSVPSFCSQATPMYMEDTYDPLEPPAWRPPEADEIEYVDSWNNSYNNQHHYLQPGYHKDDSSTICSSQTNNSFTGGLGSIGTNNKGQQTLRPRGLSITSYGSQGRGHSRNQSVGSCPQPPPRHGHGSHHRHDSLPVSLFSSLHISQQAQSHPSQGHPLLAQQSQQPTPQSRLNKQAIGFIQPRKETTPYEMHSHINESQVQADAALAGLEGILVDLYVIDRCVDGATARMLATHEEDDSSSKSGGVADIFRLQDGKEKDSSSRTASQKQRKTSVGTLQDIQTILELHRVDKMVDRFKQGLQMPVFFEEEAWETTVWKELRKVDLEVDAAYRKERQDTKENYVEEKGDMKKHRQNSKHMSCQFDLSEDEEEEDWDTMEGDHGGIYLSADSFIGGDEENDPYAFHDPHEMDALRSNVAHHSLAAATSDDLRFVIDLLRTDVEIDGASRRHKEFEMVRPLLEVDQMMEKSTVRMNEKSLQSDLQALYLIDLEVDAAKSREPANKSRKTEKGESIDVPTVNSDEAVSTKGDNIQIQEDAELPATGDNISQVADLSEASKDTNNYEPAPSSEEDLSDVMSLDKSLEVKNMLTQHIPQVSQSFCPTSPDFVPSHALSQEAVPSVSLPPPPPMASPEPSSKRSIFSYQEKLNNNMIPSVGNQAAKIQTTTPKRSIFSKKEKSSAARAERGALMPGTTIVTTQGGEMIDDIPIGKVVLP</sequence>
<evidence type="ECO:0000313" key="3">
    <source>
        <dbReference type="Proteomes" id="UP000001449"/>
    </source>
</evidence>
<dbReference type="GeneID" id="7442255"/>
<feature type="compositionally biased region" description="Basic and acidic residues" evidence="1">
    <location>
        <begin position="576"/>
        <end position="591"/>
    </location>
</feature>
<evidence type="ECO:0000256" key="1">
    <source>
        <dbReference type="SAM" id="MobiDB-lite"/>
    </source>
</evidence>
<dbReference type="HOGENOM" id="CLU_354715_0_0_1"/>
<organism evidence="2 3">
    <name type="scientific">Thalassiosira pseudonana</name>
    <name type="common">Marine diatom</name>
    <name type="synonym">Cyclotella nana</name>
    <dbReference type="NCBI Taxonomy" id="35128"/>
    <lineage>
        <taxon>Eukaryota</taxon>
        <taxon>Sar</taxon>
        <taxon>Stramenopiles</taxon>
        <taxon>Ochrophyta</taxon>
        <taxon>Bacillariophyta</taxon>
        <taxon>Coscinodiscophyceae</taxon>
        <taxon>Thalassiosirophycidae</taxon>
        <taxon>Thalassiosirales</taxon>
        <taxon>Thalassiosiraceae</taxon>
        <taxon>Thalassiosira</taxon>
    </lineage>
</organism>
<feature type="region of interest" description="Disordered" evidence="1">
    <location>
        <begin position="424"/>
        <end position="445"/>
    </location>
</feature>
<feature type="compositionally biased region" description="Polar residues" evidence="1">
    <location>
        <begin position="241"/>
        <end position="252"/>
    </location>
</feature>
<feature type="compositionally biased region" description="Polar residues" evidence="1">
    <location>
        <begin position="343"/>
        <end position="355"/>
    </location>
</feature>
<reference evidence="2 3" key="2">
    <citation type="journal article" date="2008" name="Nature">
        <title>The Phaeodactylum genome reveals the evolutionary history of diatom genomes.</title>
        <authorList>
            <person name="Bowler C."/>
            <person name="Allen A.E."/>
            <person name="Badger J.H."/>
            <person name="Grimwood J."/>
            <person name="Jabbari K."/>
            <person name="Kuo A."/>
            <person name="Maheswari U."/>
            <person name="Martens C."/>
            <person name="Maumus F."/>
            <person name="Otillar R.P."/>
            <person name="Rayko E."/>
            <person name="Salamov A."/>
            <person name="Vandepoele K."/>
            <person name="Beszteri B."/>
            <person name="Gruber A."/>
            <person name="Heijde M."/>
            <person name="Katinka M."/>
            <person name="Mock T."/>
            <person name="Valentin K."/>
            <person name="Verret F."/>
            <person name="Berges J.A."/>
            <person name="Brownlee C."/>
            <person name="Cadoret J.P."/>
            <person name="Chiovitti A."/>
            <person name="Choi C.J."/>
            <person name="Coesel S."/>
            <person name="De Martino A."/>
            <person name="Detter J.C."/>
            <person name="Durkin C."/>
            <person name="Falciatore A."/>
            <person name="Fournet J."/>
            <person name="Haruta M."/>
            <person name="Huysman M.J."/>
            <person name="Jenkins B.D."/>
            <person name="Jiroutova K."/>
            <person name="Jorgensen R.E."/>
            <person name="Joubert Y."/>
            <person name="Kaplan A."/>
            <person name="Kroger N."/>
            <person name="Kroth P.G."/>
            <person name="La Roche J."/>
            <person name="Lindquist E."/>
            <person name="Lommer M."/>
            <person name="Martin-Jezequel V."/>
            <person name="Lopez P.J."/>
            <person name="Lucas S."/>
            <person name="Mangogna M."/>
            <person name="McGinnis K."/>
            <person name="Medlin L.K."/>
            <person name="Montsant A."/>
            <person name="Oudot-Le Secq M.P."/>
            <person name="Napoli C."/>
            <person name="Obornik M."/>
            <person name="Parker M.S."/>
            <person name="Petit J.L."/>
            <person name="Porcel B.M."/>
            <person name="Poulsen N."/>
            <person name="Robison M."/>
            <person name="Rychlewski L."/>
            <person name="Rynearson T.A."/>
            <person name="Schmutz J."/>
            <person name="Shapiro H."/>
            <person name="Siaut M."/>
            <person name="Stanley M."/>
            <person name="Sussman M.R."/>
            <person name="Taylor A.R."/>
            <person name="Vardi A."/>
            <person name="von Dassow P."/>
            <person name="Vyverman W."/>
            <person name="Willis A."/>
            <person name="Wyrwicz L.S."/>
            <person name="Rokhsar D.S."/>
            <person name="Weissenbach J."/>
            <person name="Armbrust E.V."/>
            <person name="Green B.R."/>
            <person name="Van de Peer Y."/>
            <person name="Grigoriev I.V."/>
        </authorList>
    </citation>
    <scope>NUCLEOTIDE SEQUENCE [LARGE SCALE GENOMIC DNA]</scope>
    <source>
        <strain evidence="2 3">CCMP1335</strain>
    </source>
</reference>
<dbReference type="KEGG" id="tps:THAPSDRAFT_21178"/>
<feature type="region of interest" description="Disordered" evidence="1">
    <location>
        <begin position="154"/>
        <end position="252"/>
    </location>
</feature>
<evidence type="ECO:0000313" key="2">
    <source>
        <dbReference type="EMBL" id="EED94646.1"/>
    </source>
</evidence>
<dbReference type="RefSeq" id="XP_002287203.1">
    <property type="nucleotide sequence ID" value="XM_002287167.1"/>
</dbReference>
<name>B8BTR8_THAPS</name>